<proteinExistence type="predicted"/>
<protein>
    <submittedName>
        <fullName evidence="1">Glycoside hydrolase family protein</fullName>
    </submittedName>
</protein>
<dbReference type="RefSeq" id="WP_322608249.1">
    <property type="nucleotide sequence ID" value="NZ_JARVCO010000008.1"/>
</dbReference>
<dbReference type="Proteomes" id="UP001290861">
    <property type="component" value="Unassembled WGS sequence"/>
</dbReference>
<evidence type="ECO:0000313" key="1">
    <source>
        <dbReference type="EMBL" id="MDZ8118449.1"/>
    </source>
</evidence>
<comment type="caution">
    <text evidence="1">The sequence shown here is derived from an EMBL/GenBank/DDBJ whole genome shotgun (WGS) entry which is preliminary data.</text>
</comment>
<sequence>MRLLLQPVPDESVFCDSEYFIWGASMVRDPEGWCHLFYSRWKKEYGFNAWVSHSEVAHAVSENPTGPYRHVDVALSARGTSYWDGCCTHNPTVHEADGRFYLFYMGNTGDGKREPDSRSWNWTHRNNQRIGVAVAEHPSGPWKRMGQPLIAPDESELMVSNPAVARRPGDPWTLIYKAVKKERPLPFGGPVVHRVAFADNPAGPFRAEPLPIFGKNGDDFPAEDPFLWFGQDGFRIILKDMNGSFSGMERSLVMLRSADAINWDLSEVQQLSGRSLCFENGEMRTFDFLERAQLFIENGEPSILFCAARSGTETMNLHIPLTMIHEDETGQGN</sequence>
<reference evidence="1 2" key="1">
    <citation type="journal article" date="2024" name="Appl. Environ. Microbiol.">
        <title>Pontiella agarivorans sp. nov., a novel marine anaerobic bacterium capable of degrading macroalgal polysaccharides and fixing nitrogen.</title>
        <authorList>
            <person name="Liu N."/>
            <person name="Kivenson V."/>
            <person name="Peng X."/>
            <person name="Cui Z."/>
            <person name="Lankiewicz T.S."/>
            <person name="Gosselin K.M."/>
            <person name="English C.J."/>
            <person name="Blair E.M."/>
            <person name="O'Malley M.A."/>
            <person name="Valentine D.L."/>
        </authorList>
    </citation>
    <scope>NUCLEOTIDE SEQUENCE [LARGE SCALE GENOMIC DNA]</scope>
    <source>
        <strain evidence="1 2">NLcol2</strain>
    </source>
</reference>
<gene>
    <name evidence="1" type="ORF">P9H32_07370</name>
</gene>
<accession>A0ABU5MW56</accession>
<name>A0ABU5MW56_9BACT</name>
<dbReference type="SUPFAM" id="SSF75005">
    <property type="entry name" value="Arabinanase/levansucrase/invertase"/>
    <property type="match status" value="1"/>
</dbReference>
<dbReference type="Gene3D" id="2.115.10.20">
    <property type="entry name" value="Glycosyl hydrolase domain, family 43"/>
    <property type="match status" value="1"/>
</dbReference>
<dbReference type="InterPro" id="IPR023296">
    <property type="entry name" value="Glyco_hydro_beta-prop_sf"/>
</dbReference>
<dbReference type="CDD" id="cd08994">
    <property type="entry name" value="GH43_62_32_68_117_130-like"/>
    <property type="match status" value="1"/>
</dbReference>
<organism evidence="1 2">
    <name type="scientific">Pontiella agarivorans</name>
    <dbReference type="NCBI Taxonomy" id="3038953"/>
    <lineage>
        <taxon>Bacteria</taxon>
        <taxon>Pseudomonadati</taxon>
        <taxon>Kiritimatiellota</taxon>
        <taxon>Kiritimatiellia</taxon>
        <taxon>Kiritimatiellales</taxon>
        <taxon>Pontiellaceae</taxon>
        <taxon>Pontiella</taxon>
    </lineage>
</organism>
<dbReference type="EMBL" id="JARVCO010000008">
    <property type="protein sequence ID" value="MDZ8118449.1"/>
    <property type="molecule type" value="Genomic_DNA"/>
</dbReference>
<keyword evidence="1" id="KW-0378">Hydrolase</keyword>
<evidence type="ECO:0000313" key="2">
    <source>
        <dbReference type="Proteomes" id="UP001290861"/>
    </source>
</evidence>
<keyword evidence="2" id="KW-1185">Reference proteome</keyword>
<dbReference type="GO" id="GO:0016787">
    <property type="term" value="F:hydrolase activity"/>
    <property type="evidence" value="ECO:0007669"/>
    <property type="project" value="UniProtKB-KW"/>
</dbReference>